<feature type="domain" description="AB hydrolase-1" evidence="1">
    <location>
        <begin position="43"/>
        <end position="280"/>
    </location>
</feature>
<dbReference type="GO" id="GO:0018786">
    <property type="term" value="F:haloalkane dehalogenase activity"/>
    <property type="evidence" value="ECO:0007669"/>
    <property type="project" value="UniProtKB-EC"/>
</dbReference>
<dbReference type="GO" id="GO:0046464">
    <property type="term" value="P:acylglycerol catabolic process"/>
    <property type="evidence" value="ECO:0007669"/>
    <property type="project" value="TreeGrafter"/>
</dbReference>
<dbReference type="GO" id="GO:0047372">
    <property type="term" value="F:monoacylglycerol lipase activity"/>
    <property type="evidence" value="ECO:0007669"/>
    <property type="project" value="TreeGrafter"/>
</dbReference>
<dbReference type="AlphaFoldDB" id="A0A517YTE4"/>
<keyword evidence="3" id="KW-1185">Reference proteome</keyword>
<dbReference type="SUPFAM" id="SSF53474">
    <property type="entry name" value="alpha/beta-Hydrolases"/>
    <property type="match status" value="1"/>
</dbReference>
<accession>A0A517YTE4</accession>
<dbReference type="EC" id="3.8.1.5" evidence="2"/>
<reference evidence="2 3" key="1">
    <citation type="submission" date="2019-02" db="EMBL/GenBank/DDBJ databases">
        <title>Deep-cultivation of Planctomycetes and their phenomic and genomic characterization uncovers novel biology.</title>
        <authorList>
            <person name="Wiegand S."/>
            <person name="Jogler M."/>
            <person name="Boedeker C."/>
            <person name="Pinto D."/>
            <person name="Vollmers J."/>
            <person name="Rivas-Marin E."/>
            <person name="Kohn T."/>
            <person name="Peeters S.H."/>
            <person name="Heuer A."/>
            <person name="Rast P."/>
            <person name="Oberbeckmann S."/>
            <person name="Bunk B."/>
            <person name="Jeske O."/>
            <person name="Meyerdierks A."/>
            <person name="Storesund J.E."/>
            <person name="Kallscheuer N."/>
            <person name="Luecker S."/>
            <person name="Lage O.M."/>
            <person name="Pohl T."/>
            <person name="Merkel B.J."/>
            <person name="Hornburger P."/>
            <person name="Mueller R.-W."/>
            <person name="Bruemmer F."/>
            <person name="Labrenz M."/>
            <person name="Spormann A.M."/>
            <person name="Op den Camp H."/>
            <person name="Overmann J."/>
            <person name="Amann R."/>
            <person name="Jetten M.S.M."/>
            <person name="Mascher T."/>
            <person name="Medema M.H."/>
            <person name="Devos D.P."/>
            <person name="Kaster A.-K."/>
            <person name="Ovreas L."/>
            <person name="Rohde M."/>
            <person name="Galperin M.Y."/>
            <person name="Jogler C."/>
        </authorList>
    </citation>
    <scope>NUCLEOTIDE SEQUENCE [LARGE SCALE GENOMIC DNA]</scope>
    <source>
        <strain evidence="2 3">KS4</strain>
    </source>
</reference>
<keyword evidence="2" id="KW-0378">Hydrolase</keyword>
<protein>
    <submittedName>
        <fullName evidence="2">Haloalkane dehalogenase</fullName>
        <ecNumber evidence="2">3.8.1.5</ecNumber>
    </submittedName>
</protein>
<dbReference type="GO" id="GO:0016020">
    <property type="term" value="C:membrane"/>
    <property type="evidence" value="ECO:0007669"/>
    <property type="project" value="TreeGrafter"/>
</dbReference>
<dbReference type="Proteomes" id="UP000317369">
    <property type="component" value="Chromosome"/>
</dbReference>
<organism evidence="2 3">
    <name type="scientific">Poriferisphaera corsica</name>
    <dbReference type="NCBI Taxonomy" id="2528020"/>
    <lineage>
        <taxon>Bacteria</taxon>
        <taxon>Pseudomonadati</taxon>
        <taxon>Planctomycetota</taxon>
        <taxon>Phycisphaerae</taxon>
        <taxon>Phycisphaerales</taxon>
        <taxon>Phycisphaeraceae</taxon>
        <taxon>Poriferisphaera</taxon>
    </lineage>
</organism>
<evidence type="ECO:0000313" key="3">
    <source>
        <dbReference type="Proteomes" id="UP000317369"/>
    </source>
</evidence>
<dbReference type="PANTHER" id="PTHR43798">
    <property type="entry name" value="MONOACYLGLYCEROL LIPASE"/>
    <property type="match status" value="1"/>
</dbReference>
<evidence type="ECO:0000313" key="2">
    <source>
        <dbReference type="EMBL" id="QDU33432.1"/>
    </source>
</evidence>
<dbReference type="PANTHER" id="PTHR43798:SF33">
    <property type="entry name" value="HYDROLASE, PUTATIVE (AFU_ORTHOLOGUE AFUA_2G14860)-RELATED"/>
    <property type="match status" value="1"/>
</dbReference>
<dbReference type="Pfam" id="PF12697">
    <property type="entry name" value="Abhydrolase_6"/>
    <property type="match status" value="1"/>
</dbReference>
<dbReference type="Gene3D" id="3.40.50.1820">
    <property type="entry name" value="alpha/beta hydrolase"/>
    <property type="match status" value="1"/>
</dbReference>
<sequence>MVLMLELQYESVIDGNVVRWGKMACRDKNKGKKGGGQGGMALIAIHGTPFSSQVWRRILPHLTGRFTVYYYDLVGYGQSEMREGQDVSLGVQNGVLAGLIEEWGLERPHVLAHDFGGATALRGYYLNGLRYGSLTIFDAVALPPWGSALVQHVRKHEKAFSEMPGYMHEAMLRAYLQTAAHRTLSEEAFEIYSEPWLGEVGQAAFYRQITQMDQTYTDEVQGLYGKMDCPVKVLWGEQDEWIPYGKGEALAAMISELPCEVVRDAGHLVQEDCPEAIVAAVLGTWLRKK</sequence>
<dbReference type="PRINTS" id="PR00111">
    <property type="entry name" value="ABHYDROLASE"/>
</dbReference>
<dbReference type="InterPro" id="IPR000073">
    <property type="entry name" value="AB_hydrolase_1"/>
</dbReference>
<gene>
    <name evidence="2" type="primary">dhaA_2</name>
    <name evidence="2" type="ORF">KS4_14780</name>
</gene>
<proteinExistence type="predicted"/>
<name>A0A517YTE4_9BACT</name>
<dbReference type="KEGG" id="pcor:KS4_14780"/>
<dbReference type="EMBL" id="CP036425">
    <property type="protein sequence ID" value="QDU33432.1"/>
    <property type="molecule type" value="Genomic_DNA"/>
</dbReference>
<evidence type="ECO:0000259" key="1">
    <source>
        <dbReference type="Pfam" id="PF12697"/>
    </source>
</evidence>
<dbReference type="InterPro" id="IPR050266">
    <property type="entry name" value="AB_hydrolase_sf"/>
</dbReference>
<dbReference type="InterPro" id="IPR029058">
    <property type="entry name" value="AB_hydrolase_fold"/>
</dbReference>